<keyword evidence="2" id="KW-0119">Carbohydrate metabolism</keyword>
<organism evidence="4 5">
    <name type="scientific">Nocardioides koreensis</name>
    <dbReference type="NCBI Taxonomy" id="433651"/>
    <lineage>
        <taxon>Bacteria</taxon>
        <taxon>Bacillati</taxon>
        <taxon>Actinomycetota</taxon>
        <taxon>Actinomycetes</taxon>
        <taxon>Propionibacteriales</taxon>
        <taxon>Nocardioidaceae</taxon>
        <taxon>Nocardioides</taxon>
    </lineage>
</organism>
<dbReference type="RefSeq" id="WP_344155787.1">
    <property type="nucleotide sequence ID" value="NZ_BAAAQR010000013.1"/>
</dbReference>
<evidence type="ECO:0000313" key="4">
    <source>
        <dbReference type="EMBL" id="GAA2153004.1"/>
    </source>
</evidence>
<comment type="caution">
    <text evidence="4">The sequence shown here is derived from an EMBL/GenBank/DDBJ whole genome shotgun (WGS) entry which is preliminary data.</text>
</comment>
<accession>A0ABP5LSC6</accession>
<dbReference type="PROSITE" id="PS50853">
    <property type="entry name" value="FN3"/>
    <property type="match status" value="1"/>
</dbReference>
<keyword evidence="5" id="KW-1185">Reference proteome</keyword>
<evidence type="ECO:0000259" key="3">
    <source>
        <dbReference type="PROSITE" id="PS50853"/>
    </source>
</evidence>
<dbReference type="PANTHER" id="PTHR30383">
    <property type="entry name" value="THIOESTERASE 1/PROTEASE 1/LYSOPHOSPHOLIPASE L1"/>
    <property type="match status" value="1"/>
</dbReference>
<dbReference type="Proteomes" id="UP001501771">
    <property type="component" value="Unassembled WGS sequence"/>
</dbReference>
<dbReference type="SUPFAM" id="SSF49265">
    <property type="entry name" value="Fibronectin type III"/>
    <property type="match status" value="1"/>
</dbReference>
<protein>
    <recommendedName>
        <fullName evidence="3">Fibronectin type-III domain-containing protein</fullName>
    </recommendedName>
</protein>
<proteinExistence type="predicted"/>
<dbReference type="Gene3D" id="2.60.40.10">
    <property type="entry name" value="Immunoglobulins"/>
    <property type="match status" value="1"/>
</dbReference>
<feature type="domain" description="Fibronectin type-III" evidence="3">
    <location>
        <begin position="254"/>
        <end position="347"/>
    </location>
</feature>
<dbReference type="InterPro" id="IPR036514">
    <property type="entry name" value="SGNH_hydro_sf"/>
</dbReference>
<dbReference type="InterPro" id="IPR051532">
    <property type="entry name" value="Ester_Hydrolysis_Enzymes"/>
</dbReference>
<evidence type="ECO:0000256" key="2">
    <source>
        <dbReference type="ARBA" id="ARBA00023326"/>
    </source>
</evidence>
<sequence length="348" mass="36798">MRWGRTLGIGVGTALLLGATLVSSAPGTAKEPVRILLVGDSVTQGSAGDWTWRYRLWRHLVGSGVRVDLVGPRDDLLDNVTGEFGSHAYLDPAFDQDHAARWGMFFAGQDRPIGELVDEYHPDVVIEILGVNDLAWTDATPEGVTGDARQFVEDARAADPDVDVVLGALPQTWISGVERYDESLPVLAAELDTDASDVVTATAPGPFAEGVDTWDTAHLSASGEVKVAAGVADALAGLGIGSPYPRPLPDVPLGPRLPAQLSARAGDGEAELSWVSPPGATAAYVWLRDTTDGESWSRLPYPLPGPTWTAGDLVNGHAYEFRLQSEKGSVAAEDLYSNVVTVTPGPTP</sequence>
<name>A0ABP5LSC6_9ACTN</name>
<dbReference type="InterPro" id="IPR013783">
    <property type="entry name" value="Ig-like_fold"/>
</dbReference>
<evidence type="ECO:0000313" key="5">
    <source>
        <dbReference type="Proteomes" id="UP001501771"/>
    </source>
</evidence>
<dbReference type="InterPro" id="IPR036116">
    <property type="entry name" value="FN3_sf"/>
</dbReference>
<keyword evidence="2" id="KW-0624">Polysaccharide degradation</keyword>
<dbReference type="Pfam" id="PF13472">
    <property type="entry name" value="Lipase_GDSL_2"/>
    <property type="match status" value="1"/>
</dbReference>
<dbReference type="InterPro" id="IPR003961">
    <property type="entry name" value="FN3_dom"/>
</dbReference>
<evidence type="ECO:0000256" key="1">
    <source>
        <dbReference type="ARBA" id="ARBA00023295"/>
    </source>
</evidence>
<dbReference type="EMBL" id="BAAAQR010000013">
    <property type="protein sequence ID" value="GAA2153004.1"/>
    <property type="molecule type" value="Genomic_DNA"/>
</dbReference>
<dbReference type="Gene3D" id="3.40.50.1110">
    <property type="entry name" value="SGNH hydrolase"/>
    <property type="match status" value="1"/>
</dbReference>
<gene>
    <name evidence="4" type="ORF">GCM10009844_36840</name>
</gene>
<keyword evidence="1" id="KW-0378">Hydrolase</keyword>
<keyword evidence="1" id="KW-0326">Glycosidase</keyword>
<reference evidence="5" key="1">
    <citation type="journal article" date="2019" name="Int. J. Syst. Evol. Microbiol.">
        <title>The Global Catalogue of Microorganisms (GCM) 10K type strain sequencing project: providing services to taxonomists for standard genome sequencing and annotation.</title>
        <authorList>
            <consortium name="The Broad Institute Genomics Platform"/>
            <consortium name="The Broad Institute Genome Sequencing Center for Infectious Disease"/>
            <person name="Wu L."/>
            <person name="Ma J."/>
        </authorList>
    </citation>
    <scope>NUCLEOTIDE SEQUENCE [LARGE SCALE GENOMIC DNA]</scope>
    <source>
        <strain evidence="5">JCM 16022</strain>
    </source>
</reference>
<dbReference type="InterPro" id="IPR013830">
    <property type="entry name" value="SGNH_hydro"/>
</dbReference>
<dbReference type="SUPFAM" id="SSF52266">
    <property type="entry name" value="SGNH hydrolase"/>
    <property type="match status" value="1"/>
</dbReference>